<dbReference type="SMART" id="SM00256">
    <property type="entry name" value="FBOX"/>
    <property type="match status" value="1"/>
</dbReference>
<feature type="compositionally biased region" description="Polar residues" evidence="1">
    <location>
        <begin position="457"/>
        <end position="467"/>
    </location>
</feature>
<feature type="compositionally biased region" description="Polar residues" evidence="1">
    <location>
        <begin position="386"/>
        <end position="401"/>
    </location>
</feature>
<gene>
    <name evidence="3" type="ORF">CMUS01_03239</name>
</gene>
<name>A0A8H6U6B4_9PEZI</name>
<dbReference type="SUPFAM" id="SSF81383">
    <property type="entry name" value="F-box domain"/>
    <property type="match status" value="1"/>
</dbReference>
<evidence type="ECO:0000256" key="1">
    <source>
        <dbReference type="SAM" id="MobiDB-lite"/>
    </source>
</evidence>
<feature type="region of interest" description="Disordered" evidence="1">
    <location>
        <begin position="361"/>
        <end position="417"/>
    </location>
</feature>
<keyword evidence="4" id="KW-1185">Reference proteome</keyword>
<organism evidence="3 4">
    <name type="scientific">Colletotrichum musicola</name>
    <dbReference type="NCBI Taxonomy" id="2175873"/>
    <lineage>
        <taxon>Eukaryota</taxon>
        <taxon>Fungi</taxon>
        <taxon>Dikarya</taxon>
        <taxon>Ascomycota</taxon>
        <taxon>Pezizomycotina</taxon>
        <taxon>Sordariomycetes</taxon>
        <taxon>Hypocreomycetidae</taxon>
        <taxon>Glomerellales</taxon>
        <taxon>Glomerellaceae</taxon>
        <taxon>Colletotrichum</taxon>
        <taxon>Colletotrichum orchidearum species complex</taxon>
    </lineage>
</organism>
<proteinExistence type="predicted"/>
<comment type="caution">
    <text evidence="3">The sequence shown here is derived from an EMBL/GenBank/DDBJ whole genome shotgun (WGS) entry which is preliminary data.</text>
</comment>
<dbReference type="Gene3D" id="1.20.1280.50">
    <property type="match status" value="1"/>
</dbReference>
<dbReference type="CDD" id="cd09917">
    <property type="entry name" value="F-box_SF"/>
    <property type="match status" value="1"/>
</dbReference>
<dbReference type="PANTHER" id="PTHR34098">
    <property type="entry name" value="F-BOX ONLY PROTEIN 47"/>
    <property type="match status" value="1"/>
</dbReference>
<evidence type="ECO:0000313" key="3">
    <source>
        <dbReference type="EMBL" id="KAF6842294.1"/>
    </source>
</evidence>
<feature type="domain" description="F-box" evidence="2">
    <location>
        <begin position="1"/>
        <end position="44"/>
    </location>
</feature>
<evidence type="ECO:0000259" key="2">
    <source>
        <dbReference type="PROSITE" id="PS50181"/>
    </source>
</evidence>
<dbReference type="EMBL" id="WIGM01000076">
    <property type="protein sequence ID" value="KAF6842294.1"/>
    <property type="molecule type" value="Genomic_DNA"/>
</dbReference>
<feature type="region of interest" description="Disordered" evidence="1">
    <location>
        <begin position="568"/>
        <end position="625"/>
    </location>
</feature>
<dbReference type="AlphaFoldDB" id="A0A8H6U6B4"/>
<sequence length="671" mass="75534">MQRLPIEIMTYITSSLDLHDIFNLSLTCRQFNYLVANEEICRIALQNHAPYSAGLDTARSAKAYARYLRRLVKTRDAIATARPYAAAFVSCADDFIYCNGMLCYTVGPEVLRLLDLHKSASVEDVIDTRALLHSIPGENFANGKYKFRPIHYSNDIVSCLYTPPKTEGRSHLIVVDTRQRKILTNHRLDSAHKLFVRNNRDYLYYGTHSMTGDDGFKRWALKRFDFQEEKWNPGQLDLQDLVGSDVGSTVCFEIIDGYFYGISSLTTFEVYETDWTSYYYGFRFPINSSRPRDMELMSRTDMWRRQHEDGPIDDRWSTLTLGNDPVTGKLMAVECRREWLVNDCSSTRTIYQTEVKFSDGKDEDLGLEDQGDNQNNNRNDVEVTDTPPSSSVCSTAEQLSTETRRDPRHVHRGDSGSTTPTITLTHCYIRSYDLSCETFIDLVNDPAAAESMAQRPQLRSISRSSPAGPSRISADGSMLGSHQYHEANRISWWLPEAEASDGSIPLHALDNILNPKGKSYCGSISGVMDDRSMVYAVGQRGSQGKRSLVFISFDPAIRLLGLDHWPGGPVIPPHSQKQPDPTDLSDIGPYPTPKSMPASAPASRNASFCEGRIPVPPQLSTEPEPSVDKSEALVWWRETAMYVNSSRSMSTPIGFNFAYCGDHRGPDRCRS</sequence>
<dbReference type="PANTHER" id="PTHR34098:SF1">
    <property type="entry name" value="F-BOX ONLY PROTEIN 47"/>
    <property type="match status" value="1"/>
</dbReference>
<protein>
    <submittedName>
        <fullName evidence="3">F-box domain-containing protein</fullName>
    </submittedName>
</protein>
<dbReference type="PROSITE" id="PS50181">
    <property type="entry name" value="FBOX"/>
    <property type="match status" value="1"/>
</dbReference>
<accession>A0A8H6U6B4</accession>
<evidence type="ECO:0000313" key="4">
    <source>
        <dbReference type="Proteomes" id="UP000639643"/>
    </source>
</evidence>
<dbReference type="InterPro" id="IPR001810">
    <property type="entry name" value="F-box_dom"/>
</dbReference>
<dbReference type="Proteomes" id="UP000639643">
    <property type="component" value="Unassembled WGS sequence"/>
</dbReference>
<dbReference type="Pfam" id="PF12937">
    <property type="entry name" value="F-box-like"/>
    <property type="match status" value="1"/>
</dbReference>
<dbReference type="InterPro" id="IPR038946">
    <property type="entry name" value="FBXO47"/>
</dbReference>
<feature type="region of interest" description="Disordered" evidence="1">
    <location>
        <begin position="453"/>
        <end position="472"/>
    </location>
</feature>
<dbReference type="OrthoDB" id="5359231at2759"/>
<reference evidence="3" key="1">
    <citation type="journal article" date="2020" name="Phytopathology">
        <title>Genome Sequence Resources of Colletotrichum truncatum, C. plurivorum, C. musicola, and C. sojae: Four Species Pathogenic to Soybean (Glycine max).</title>
        <authorList>
            <person name="Rogerio F."/>
            <person name="Boufleur T.R."/>
            <person name="Ciampi-Guillardi M."/>
            <person name="Sukno S.A."/>
            <person name="Thon M.R."/>
            <person name="Massola Junior N.S."/>
            <person name="Baroncelli R."/>
        </authorList>
    </citation>
    <scope>NUCLEOTIDE SEQUENCE</scope>
    <source>
        <strain evidence="3">LFN0074</strain>
    </source>
</reference>
<dbReference type="InterPro" id="IPR036047">
    <property type="entry name" value="F-box-like_dom_sf"/>
</dbReference>